<feature type="coiled-coil region" evidence="8">
    <location>
        <begin position="37"/>
        <end position="87"/>
    </location>
</feature>
<evidence type="ECO:0000256" key="5">
    <source>
        <dbReference type="ARBA" id="ARBA00022692"/>
    </source>
</evidence>
<dbReference type="Pfam" id="PF19029">
    <property type="entry name" value="DUF883_C"/>
    <property type="match status" value="1"/>
</dbReference>
<evidence type="ECO:0000256" key="4">
    <source>
        <dbReference type="ARBA" id="ARBA00022519"/>
    </source>
</evidence>
<feature type="transmembrane region" description="Helical" evidence="9">
    <location>
        <begin position="108"/>
        <end position="126"/>
    </location>
</feature>
<comment type="subcellular location">
    <subcellularLocation>
        <location evidence="1">Cell inner membrane</location>
        <topology evidence="1">Single-pass membrane protein</topology>
    </subcellularLocation>
</comment>
<feature type="domain" description="DUF883" evidence="10">
    <location>
        <begin position="40"/>
        <end position="87"/>
    </location>
</feature>
<dbReference type="Proteomes" id="UP000062788">
    <property type="component" value="Unassembled WGS sequence"/>
</dbReference>
<organism evidence="12 13">
    <name type="scientific">Burkholderia singularis</name>
    <dbReference type="NCBI Taxonomy" id="1503053"/>
    <lineage>
        <taxon>Bacteria</taxon>
        <taxon>Pseudomonadati</taxon>
        <taxon>Pseudomonadota</taxon>
        <taxon>Betaproteobacteria</taxon>
        <taxon>Burkholderiales</taxon>
        <taxon>Burkholderiaceae</taxon>
        <taxon>Burkholderia</taxon>
        <taxon>pseudomallei group</taxon>
    </lineage>
</organism>
<evidence type="ECO:0000256" key="2">
    <source>
        <dbReference type="ARBA" id="ARBA00010423"/>
    </source>
</evidence>
<keyword evidence="8" id="KW-0175">Coiled coil</keyword>
<dbReference type="Pfam" id="PF05957">
    <property type="entry name" value="DUF883"/>
    <property type="match status" value="1"/>
</dbReference>
<keyword evidence="3" id="KW-1003">Cell membrane</keyword>
<dbReference type="RefSeq" id="WP_059515218.1">
    <property type="nucleotide sequence ID" value="NZ_CP013449.1"/>
</dbReference>
<dbReference type="PANTHER" id="PTHR35893">
    <property type="entry name" value="INNER MEMBRANE PROTEIN-RELATED"/>
    <property type="match status" value="1"/>
</dbReference>
<evidence type="ECO:0000256" key="6">
    <source>
        <dbReference type="ARBA" id="ARBA00022989"/>
    </source>
</evidence>
<accession>A0A103E5K3</accession>
<keyword evidence="6 9" id="KW-1133">Transmembrane helix</keyword>
<evidence type="ECO:0000313" key="12">
    <source>
        <dbReference type="EMBL" id="KVE28796.1"/>
    </source>
</evidence>
<dbReference type="GO" id="GO:0043022">
    <property type="term" value="F:ribosome binding"/>
    <property type="evidence" value="ECO:0007669"/>
    <property type="project" value="InterPro"/>
</dbReference>
<evidence type="ECO:0000259" key="11">
    <source>
        <dbReference type="Pfam" id="PF19029"/>
    </source>
</evidence>
<dbReference type="AlphaFoldDB" id="A0A103E5K3"/>
<keyword evidence="13" id="KW-1185">Reference proteome</keyword>
<keyword evidence="4" id="KW-0997">Cell inner membrane</keyword>
<name>A0A103E5K3_9BURK</name>
<dbReference type="Gene3D" id="1.20.120.20">
    <property type="entry name" value="Apolipoprotein"/>
    <property type="match status" value="1"/>
</dbReference>
<evidence type="ECO:0000259" key="10">
    <source>
        <dbReference type="Pfam" id="PF05957"/>
    </source>
</evidence>
<evidence type="ECO:0008006" key="14">
    <source>
        <dbReference type="Google" id="ProtNLM"/>
    </source>
</evidence>
<comment type="similarity">
    <text evidence="2">Belongs to the ElaB/YgaM/YqjD family.</text>
</comment>
<keyword evidence="5 9" id="KW-0812">Transmembrane</keyword>
<dbReference type="InterPro" id="IPR010279">
    <property type="entry name" value="YqjD/ElaB"/>
</dbReference>
<dbReference type="PANTHER" id="PTHR35893:SF3">
    <property type="entry name" value="INNER MEMBRANE PROTEIN"/>
    <property type="match status" value="1"/>
</dbReference>
<proteinExistence type="inferred from homology"/>
<feature type="domain" description="DUF883" evidence="11">
    <location>
        <begin position="100"/>
        <end position="128"/>
    </location>
</feature>
<dbReference type="InterPro" id="IPR043604">
    <property type="entry name" value="DUF883_N"/>
</dbReference>
<evidence type="ECO:0000313" key="13">
    <source>
        <dbReference type="Proteomes" id="UP000062788"/>
    </source>
</evidence>
<evidence type="ECO:0000256" key="7">
    <source>
        <dbReference type="ARBA" id="ARBA00023136"/>
    </source>
</evidence>
<dbReference type="GO" id="GO:0005886">
    <property type="term" value="C:plasma membrane"/>
    <property type="evidence" value="ECO:0007669"/>
    <property type="project" value="UniProtKB-SubCell"/>
</dbReference>
<sequence>MALTDHIEHKLDRGFSEARRTGRRVARRTRSAARDLHADVNDDLRSLIDELEHLLKEKDDGDIAALRERLHQRIDAARSALEDASDDALDRLRASTERAAQAVRDNPWQTAGILAGVAFVAGLLLARR</sequence>
<evidence type="ECO:0000256" key="9">
    <source>
        <dbReference type="SAM" id="Phobius"/>
    </source>
</evidence>
<evidence type="ECO:0000256" key="8">
    <source>
        <dbReference type="SAM" id="Coils"/>
    </source>
</evidence>
<keyword evidence="7 9" id="KW-0472">Membrane</keyword>
<dbReference type="OrthoDB" id="9008195at2"/>
<dbReference type="EMBL" id="LOWA01000018">
    <property type="protein sequence ID" value="KVE28796.1"/>
    <property type="molecule type" value="Genomic_DNA"/>
</dbReference>
<comment type="caution">
    <text evidence="12">The sequence shown here is derived from an EMBL/GenBank/DDBJ whole genome shotgun (WGS) entry which is preliminary data.</text>
</comment>
<protein>
    <recommendedName>
        <fullName evidence="14">DUF883 domain-containing protein</fullName>
    </recommendedName>
</protein>
<reference evidence="12 13" key="1">
    <citation type="submission" date="2015-11" db="EMBL/GenBank/DDBJ databases">
        <title>Expanding the genomic diversity of Burkholderia species for the development of highly accurate diagnostics.</title>
        <authorList>
            <person name="Sahl J."/>
            <person name="Keim P."/>
            <person name="Wagner D."/>
        </authorList>
    </citation>
    <scope>NUCLEOTIDE SEQUENCE [LARGE SCALE GENOMIC DNA]</scope>
    <source>
        <strain evidence="12 13">TSV85</strain>
    </source>
</reference>
<dbReference type="InterPro" id="IPR043605">
    <property type="entry name" value="DUF883_C"/>
</dbReference>
<evidence type="ECO:0000256" key="3">
    <source>
        <dbReference type="ARBA" id="ARBA00022475"/>
    </source>
</evidence>
<evidence type="ECO:0000256" key="1">
    <source>
        <dbReference type="ARBA" id="ARBA00004377"/>
    </source>
</evidence>
<gene>
    <name evidence="12" type="ORF">WS67_08795</name>
</gene>